<dbReference type="OrthoDB" id="5588663at2759"/>
<dbReference type="GeneID" id="63692308"/>
<dbReference type="GO" id="GO:0003887">
    <property type="term" value="F:DNA-directed DNA polymerase activity"/>
    <property type="evidence" value="ECO:0007669"/>
    <property type="project" value="InterPro"/>
</dbReference>
<dbReference type="EMBL" id="JH795863">
    <property type="protein sequence ID" value="EJU01791.1"/>
    <property type="molecule type" value="Genomic_DNA"/>
</dbReference>
<dbReference type="InterPro" id="IPR043502">
    <property type="entry name" value="DNA/RNA_pol_sf"/>
</dbReference>
<dbReference type="PANTHER" id="PTHR10267:SF0">
    <property type="entry name" value="DNA POLYMERASE SUBUNIT GAMMA-1"/>
    <property type="match status" value="1"/>
</dbReference>
<dbReference type="Proteomes" id="UP000030653">
    <property type="component" value="Unassembled WGS sequence"/>
</dbReference>
<dbReference type="GO" id="GO:0006264">
    <property type="term" value="P:mitochondrial DNA replication"/>
    <property type="evidence" value="ECO:0007669"/>
    <property type="project" value="TreeGrafter"/>
</dbReference>
<feature type="region of interest" description="Disordered" evidence="3">
    <location>
        <begin position="23"/>
        <end position="44"/>
    </location>
</feature>
<dbReference type="Pfam" id="PF18136">
    <property type="entry name" value="DNApol_Exo"/>
    <property type="match status" value="1"/>
</dbReference>
<sequence>MIQFRPRRPPRIVDAIFRHSHSHATLHKNESQSSARTSLPSLFNKTPHNAAGVQLLTPSLRAQLFPTSTFPPPPQHTIHRSLEHLSQHGLDTSSASSLPPLELPLPPLVGQNLDEHFHRLGRAYAEPSLSLSRAFARVTLPLVPETWALVSGWTMYTSDGSCEPVPHLPEDEQAAVFDVETMPHYSPYPVIACAATERAWYSWLSPWILGESSDPQHLIPLGPVGVVVGHNVAFDRQRVREEYDLRGTGTTWVDTMSLHIATHGISSHQRPAWNKYKAGRRAARVRAVESVDAVRGLIEEYERELGELEGEGREEMERRIQELQEGLQALILQQEEGAGVFSDDAVTVSLAATSDPDPDPDSDSDLNETDPQRGKRWEEMSSGNSLVDVARLHCGLTIEKDAREDLLTFSREEITRDLPAYIGYCAGDVATTHEVFRVVLPSFLATCPSPVTWAGVGTMGQSFLPVDEGWEHYIRKAENKYRELEGRVKRNLEMLAEKARYGGWEGAKGDVWLEQLDWEMKRKKRARGAGAGAGEGAGEEQGVPAWYWEFTAHPPLAEQNVRQFLPLVLKLSIGGSALVYSPKVGWVCRVPFTEPPVEAPFAAGEGREGQGQGEGRGGEGQGKEGKGQEGRWYKLGRAAAHKLLAKRFRGLEAGGASPSGGEGAGDGGEKSVWRRLGEGERGEQLEAEVMRLVERLREEGMRLGFGREGEDPWEAQLDWTLVTPRPPPTADKSETWPKWYWDLCTSSAPGEQPKLEITPRSRVAPLLLKLRWQGYPLFYSRQHGWTYRVPPSSVSTHKTRQKPLSFTHDDDLPLAQAVEGGSGFYKLPHKAGEESNVGNPLAKTFVKYASDGILTADNGEDADADAQRCAADAMDMNAQCSYWISARDRVMNQMVVWQDQATSASALDMGFANEPNNQAPGKKRGIILPQVIAMGTVTRRAIEKTWLTASNAKPNRVGSELKAMVRAPEGYSIVGADVDSEELWISSVMGDAQFGMHGATAIGWMTLEGTKANGTDLHSKTANILGISRDQAKIFNYSRIYGAGLKHAQLLMLQSNPKLLVDDAKSLVQKLYASTKGQTTRTDRFFDRKFWFGGTESFLFNKLEEIALSDKPLTPALGCGITRALTKEYLDPSEYLPSRINWVVQSSGVDYLHLLIVAMRYLIHKYDISARYLISVHDELRYLVKDEDRYRAALALQIANIWTRSLFSFKLGMDDLPQGVAFFSAVDIDKYLRKETDMTCVTPSQTEPLPPGQSLDIEQLLKVTNGGILSAPGKTMPESKEEVGDLEGYVPPDCMIHRSTSPAWLRAQATSELSEIRMLWKAEQEKSGKGKKLKTKPTKAEGKSEKPKRATPKRQAGTQVVTVTAAPITLELWAEQQANNILMKKM</sequence>
<dbReference type="RefSeq" id="XP_040628688.1">
    <property type="nucleotide sequence ID" value="XM_040777246.1"/>
</dbReference>
<dbReference type="SUPFAM" id="SSF53098">
    <property type="entry name" value="Ribonuclease H-like"/>
    <property type="match status" value="1"/>
</dbReference>
<dbReference type="PANTHER" id="PTHR10267">
    <property type="entry name" value="DNA POLYMERASE SUBUNIT GAMMA-1"/>
    <property type="match status" value="1"/>
</dbReference>
<evidence type="ECO:0000256" key="1">
    <source>
        <dbReference type="ARBA" id="ARBA00031966"/>
    </source>
</evidence>
<feature type="compositionally biased region" description="Basic and acidic residues" evidence="3">
    <location>
        <begin position="370"/>
        <end position="379"/>
    </location>
</feature>
<dbReference type="PRINTS" id="PR00867">
    <property type="entry name" value="DNAPOLG"/>
</dbReference>
<dbReference type="Gene3D" id="3.30.70.370">
    <property type="match status" value="1"/>
</dbReference>
<keyword evidence="6" id="KW-1185">Reference proteome</keyword>
<dbReference type="GO" id="GO:0003677">
    <property type="term" value="F:DNA binding"/>
    <property type="evidence" value="ECO:0007669"/>
    <property type="project" value="InterPro"/>
</dbReference>
<dbReference type="InterPro" id="IPR012337">
    <property type="entry name" value="RNaseH-like_sf"/>
</dbReference>
<dbReference type="InterPro" id="IPR002297">
    <property type="entry name" value="DNA-dir_DNA_pol_A_mt"/>
</dbReference>
<dbReference type="HOGENOM" id="CLU_001524_2_0_1"/>
<evidence type="ECO:0000313" key="6">
    <source>
        <dbReference type="Proteomes" id="UP000030653"/>
    </source>
</evidence>
<dbReference type="Gene3D" id="3.30.420.390">
    <property type="match status" value="2"/>
</dbReference>
<protein>
    <recommendedName>
        <fullName evidence="1">Mitochondrial DNA polymerase catalytic subunit</fullName>
    </recommendedName>
</protein>
<accession>M5FVG1</accession>
<dbReference type="SMART" id="SM00482">
    <property type="entry name" value="POLAc"/>
    <property type="match status" value="1"/>
</dbReference>
<evidence type="ECO:0000256" key="2">
    <source>
        <dbReference type="SAM" id="Coils"/>
    </source>
</evidence>
<dbReference type="STRING" id="1858805.M5FVG1"/>
<dbReference type="GO" id="GO:0008408">
    <property type="term" value="F:3'-5' exonuclease activity"/>
    <property type="evidence" value="ECO:0007669"/>
    <property type="project" value="TreeGrafter"/>
</dbReference>
<feature type="domain" description="DNA-directed DNA polymerase family A palm" evidence="4">
    <location>
        <begin position="958"/>
        <end position="1188"/>
    </location>
</feature>
<dbReference type="OMA" id="AMHITNL"/>
<feature type="region of interest" description="Disordered" evidence="3">
    <location>
        <begin position="652"/>
        <end position="671"/>
    </location>
</feature>
<feature type="compositionally biased region" description="Acidic residues" evidence="3">
    <location>
        <begin position="356"/>
        <end position="368"/>
    </location>
</feature>
<organism evidence="5 6">
    <name type="scientific">Dacryopinax primogenitus (strain DJM 731)</name>
    <name type="common">Brown rot fungus</name>
    <dbReference type="NCBI Taxonomy" id="1858805"/>
    <lineage>
        <taxon>Eukaryota</taxon>
        <taxon>Fungi</taxon>
        <taxon>Dikarya</taxon>
        <taxon>Basidiomycota</taxon>
        <taxon>Agaricomycotina</taxon>
        <taxon>Dacrymycetes</taxon>
        <taxon>Dacrymycetales</taxon>
        <taxon>Dacrymycetaceae</taxon>
        <taxon>Dacryopinax</taxon>
    </lineage>
</organism>
<feature type="compositionally biased region" description="Gly residues" evidence="3">
    <location>
        <begin position="609"/>
        <end position="620"/>
    </location>
</feature>
<feature type="region of interest" description="Disordered" evidence="3">
    <location>
        <begin position="351"/>
        <end position="381"/>
    </location>
</feature>
<dbReference type="InterPro" id="IPR001098">
    <property type="entry name" value="DNA-dir_DNA_pol_A_palm_dom"/>
</dbReference>
<feature type="compositionally biased region" description="Polar residues" evidence="3">
    <location>
        <begin position="31"/>
        <end position="44"/>
    </location>
</feature>
<keyword evidence="2" id="KW-0175">Coiled coil</keyword>
<evidence type="ECO:0000256" key="3">
    <source>
        <dbReference type="SAM" id="MobiDB-lite"/>
    </source>
</evidence>
<feature type="region of interest" description="Disordered" evidence="3">
    <location>
        <begin position="599"/>
        <end position="630"/>
    </location>
</feature>
<feature type="coiled-coil region" evidence="2">
    <location>
        <begin position="291"/>
        <end position="333"/>
    </location>
</feature>
<gene>
    <name evidence="5" type="ORF">DACRYDRAFT_94814</name>
</gene>
<dbReference type="SUPFAM" id="SSF56672">
    <property type="entry name" value="DNA/RNA polymerases"/>
    <property type="match status" value="1"/>
</dbReference>
<evidence type="ECO:0000259" key="4">
    <source>
        <dbReference type="SMART" id="SM00482"/>
    </source>
</evidence>
<proteinExistence type="predicted"/>
<dbReference type="Gene3D" id="1.10.150.20">
    <property type="entry name" value="5' to 3' exonuclease, C-terminal subdomain"/>
    <property type="match status" value="1"/>
</dbReference>
<dbReference type="InterPro" id="IPR041336">
    <property type="entry name" value="DNApol_Exo"/>
</dbReference>
<feature type="compositionally biased region" description="Gly residues" evidence="3">
    <location>
        <begin position="657"/>
        <end position="666"/>
    </location>
</feature>
<reference evidence="5 6" key="1">
    <citation type="journal article" date="2012" name="Science">
        <title>The Paleozoic origin of enzymatic lignin decomposition reconstructed from 31 fungal genomes.</title>
        <authorList>
            <person name="Floudas D."/>
            <person name="Binder M."/>
            <person name="Riley R."/>
            <person name="Barry K."/>
            <person name="Blanchette R.A."/>
            <person name="Henrissat B."/>
            <person name="Martinez A.T."/>
            <person name="Otillar R."/>
            <person name="Spatafora J.W."/>
            <person name="Yadav J.S."/>
            <person name="Aerts A."/>
            <person name="Benoit I."/>
            <person name="Boyd A."/>
            <person name="Carlson A."/>
            <person name="Copeland A."/>
            <person name="Coutinho P.M."/>
            <person name="de Vries R.P."/>
            <person name="Ferreira P."/>
            <person name="Findley K."/>
            <person name="Foster B."/>
            <person name="Gaskell J."/>
            <person name="Glotzer D."/>
            <person name="Gorecki P."/>
            <person name="Heitman J."/>
            <person name="Hesse C."/>
            <person name="Hori C."/>
            <person name="Igarashi K."/>
            <person name="Jurgens J.A."/>
            <person name="Kallen N."/>
            <person name="Kersten P."/>
            <person name="Kohler A."/>
            <person name="Kuees U."/>
            <person name="Kumar T.K.A."/>
            <person name="Kuo A."/>
            <person name="LaButti K."/>
            <person name="Larrondo L.F."/>
            <person name="Lindquist E."/>
            <person name="Ling A."/>
            <person name="Lombard V."/>
            <person name="Lucas S."/>
            <person name="Lundell T."/>
            <person name="Martin R."/>
            <person name="McLaughlin D.J."/>
            <person name="Morgenstern I."/>
            <person name="Morin E."/>
            <person name="Murat C."/>
            <person name="Nagy L.G."/>
            <person name="Nolan M."/>
            <person name="Ohm R.A."/>
            <person name="Patyshakuliyeva A."/>
            <person name="Rokas A."/>
            <person name="Ruiz-Duenas F.J."/>
            <person name="Sabat G."/>
            <person name="Salamov A."/>
            <person name="Samejima M."/>
            <person name="Schmutz J."/>
            <person name="Slot J.C."/>
            <person name="St John F."/>
            <person name="Stenlid J."/>
            <person name="Sun H."/>
            <person name="Sun S."/>
            <person name="Syed K."/>
            <person name="Tsang A."/>
            <person name="Wiebenga A."/>
            <person name="Young D."/>
            <person name="Pisabarro A."/>
            <person name="Eastwood D.C."/>
            <person name="Martin F."/>
            <person name="Cullen D."/>
            <person name="Grigoriev I.V."/>
            <person name="Hibbett D.S."/>
        </authorList>
    </citation>
    <scope>NUCLEOTIDE SEQUENCE [LARGE SCALE GENOMIC DNA]</scope>
    <source>
        <strain evidence="5 6">DJM-731 SS1</strain>
    </source>
</reference>
<dbReference type="Pfam" id="PF00476">
    <property type="entry name" value="DNA_pol_A"/>
    <property type="match status" value="1"/>
</dbReference>
<feature type="compositionally biased region" description="Basic and acidic residues" evidence="3">
    <location>
        <begin position="621"/>
        <end position="630"/>
    </location>
</feature>
<evidence type="ECO:0000313" key="5">
    <source>
        <dbReference type="EMBL" id="EJU01791.1"/>
    </source>
</evidence>
<feature type="region of interest" description="Disordered" evidence="3">
    <location>
        <begin position="1324"/>
        <end position="1358"/>
    </location>
</feature>
<dbReference type="GO" id="GO:0005760">
    <property type="term" value="C:gamma DNA polymerase complex"/>
    <property type="evidence" value="ECO:0007669"/>
    <property type="project" value="InterPro"/>
</dbReference>
<name>M5FVG1_DACPD</name>
<feature type="compositionally biased region" description="Basic and acidic residues" evidence="3">
    <location>
        <begin position="1338"/>
        <end position="1348"/>
    </location>
</feature>